<evidence type="ECO:0000313" key="1">
    <source>
        <dbReference type="EMBL" id="CEG13286.1"/>
    </source>
</evidence>
<accession>A0A098ECP2</accession>
<organism evidence="1">
    <name type="scientific">groundwater metagenome</name>
    <dbReference type="NCBI Taxonomy" id="717931"/>
    <lineage>
        <taxon>unclassified sequences</taxon>
        <taxon>metagenomes</taxon>
        <taxon>ecological metagenomes</taxon>
    </lineage>
</organism>
<dbReference type="AlphaFoldDB" id="A0A098ECP2"/>
<gene>
    <name evidence="1" type="ORF">MSIBF_A3610001</name>
</gene>
<keyword evidence="1" id="KW-0489">Methyltransferase</keyword>
<name>A0A098ECP2_9ZZZZ</name>
<dbReference type="GO" id="GO:0032259">
    <property type="term" value="P:methylation"/>
    <property type="evidence" value="ECO:0007669"/>
    <property type="project" value="UniProtKB-KW"/>
</dbReference>
<dbReference type="EMBL" id="CCXY01000292">
    <property type="protein sequence ID" value="CEG13286.1"/>
    <property type="molecule type" value="Genomic_DNA"/>
</dbReference>
<proteinExistence type="predicted"/>
<reference evidence="1" key="1">
    <citation type="submission" date="2014-09" db="EMBL/GenBank/DDBJ databases">
        <authorList>
            <person name="Probst J Alexander"/>
        </authorList>
    </citation>
    <scope>NUCLEOTIDE SEQUENCE</scope>
</reference>
<keyword evidence="1" id="KW-0808">Transferase</keyword>
<sequence length="104" mass="11854">MKDNDTIQSTLENLESPPLTYGNMILNKEKFIEVLVELNILQDLSSIRKRTSMLKDIITNPKKDTNGIVNIDANGDTVSLRKDVLISEFDQILESQTIERAKYI</sequence>
<dbReference type="GO" id="GO:0008168">
    <property type="term" value="F:methyltransferase activity"/>
    <property type="evidence" value="ECO:0007669"/>
    <property type="project" value="UniProtKB-KW"/>
</dbReference>
<protein>
    <submittedName>
        <fullName evidence="1">DNA adenine modification methylase</fullName>
    </submittedName>
</protein>